<keyword evidence="3 6" id="KW-0812">Transmembrane</keyword>
<sequence length="160" mass="16019">APFVGRLFDRVGPRPLVVPGSVVVACALGMMTLLSAASPTWHAVAAHVALSVGLGLLMTPLMTSALGSVEPRLYSHGSAIMNTLQQLAGGAGTALFITVMTTRTAARVADGVGAAEARAGGIHDAFLCGAGLAVVAVAFSFFVRKPTTADAAQPAPASAH</sequence>
<dbReference type="PANTHER" id="PTHR42718:SF9">
    <property type="entry name" value="MAJOR FACILITATOR SUPERFAMILY MULTIDRUG TRANSPORTER MFSC"/>
    <property type="match status" value="1"/>
</dbReference>
<keyword evidence="4 6" id="KW-1133">Transmembrane helix</keyword>
<dbReference type="Proteomes" id="UP001165561">
    <property type="component" value="Unassembled WGS sequence"/>
</dbReference>
<reference evidence="8" key="1">
    <citation type="submission" date="2023-02" db="EMBL/GenBank/DDBJ databases">
        <title>Georgenia sp.10Sc9-8, isolated from a soil sample collected from the Taklamakan desert.</title>
        <authorList>
            <person name="Liu S."/>
        </authorList>
    </citation>
    <scope>NUCLEOTIDE SEQUENCE</scope>
    <source>
        <strain evidence="8">10Sc9-8</strain>
    </source>
</reference>
<comment type="caution">
    <text evidence="8">The sequence shown here is derived from an EMBL/GenBank/DDBJ whole genome shotgun (WGS) entry which is preliminary data.</text>
</comment>
<protein>
    <submittedName>
        <fullName evidence="8">MFS transporter</fullName>
    </submittedName>
</protein>
<dbReference type="InterPro" id="IPR011701">
    <property type="entry name" value="MFS"/>
</dbReference>
<evidence type="ECO:0000313" key="9">
    <source>
        <dbReference type="Proteomes" id="UP001165561"/>
    </source>
</evidence>
<evidence type="ECO:0000256" key="1">
    <source>
        <dbReference type="ARBA" id="ARBA00004651"/>
    </source>
</evidence>
<evidence type="ECO:0000259" key="7">
    <source>
        <dbReference type="PROSITE" id="PS50850"/>
    </source>
</evidence>
<evidence type="ECO:0000256" key="5">
    <source>
        <dbReference type="ARBA" id="ARBA00023136"/>
    </source>
</evidence>
<dbReference type="PROSITE" id="PS50850">
    <property type="entry name" value="MFS"/>
    <property type="match status" value="1"/>
</dbReference>
<feature type="transmembrane region" description="Helical" evidence="6">
    <location>
        <begin position="16"/>
        <end position="38"/>
    </location>
</feature>
<evidence type="ECO:0000313" key="8">
    <source>
        <dbReference type="EMBL" id="MDD9205340.1"/>
    </source>
</evidence>
<evidence type="ECO:0000256" key="3">
    <source>
        <dbReference type="ARBA" id="ARBA00022692"/>
    </source>
</evidence>
<evidence type="ECO:0000256" key="4">
    <source>
        <dbReference type="ARBA" id="ARBA00022989"/>
    </source>
</evidence>
<keyword evidence="9" id="KW-1185">Reference proteome</keyword>
<feature type="transmembrane region" description="Helical" evidence="6">
    <location>
        <begin position="44"/>
        <end position="67"/>
    </location>
</feature>
<feature type="transmembrane region" description="Helical" evidence="6">
    <location>
        <begin position="121"/>
        <end position="143"/>
    </location>
</feature>
<dbReference type="InterPro" id="IPR036259">
    <property type="entry name" value="MFS_trans_sf"/>
</dbReference>
<keyword evidence="2" id="KW-0813">Transport</keyword>
<comment type="subcellular location">
    <subcellularLocation>
        <location evidence="1">Cell membrane</location>
        <topology evidence="1">Multi-pass membrane protein</topology>
    </subcellularLocation>
</comment>
<dbReference type="Pfam" id="PF07690">
    <property type="entry name" value="MFS_1"/>
    <property type="match status" value="1"/>
</dbReference>
<evidence type="ECO:0000256" key="6">
    <source>
        <dbReference type="SAM" id="Phobius"/>
    </source>
</evidence>
<name>A0ABT5TTG3_9MICO</name>
<feature type="non-terminal residue" evidence="8">
    <location>
        <position position="1"/>
    </location>
</feature>
<dbReference type="SUPFAM" id="SSF103473">
    <property type="entry name" value="MFS general substrate transporter"/>
    <property type="match status" value="1"/>
</dbReference>
<evidence type="ECO:0000256" key="2">
    <source>
        <dbReference type="ARBA" id="ARBA00022448"/>
    </source>
</evidence>
<organism evidence="8 9">
    <name type="scientific">Georgenia halotolerans</name>
    <dbReference type="NCBI Taxonomy" id="3028317"/>
    <lineage>
        <taxon>Bacteria</taxon>
        <taxon>Bacillati</taxon>
        <taxon>Actinomycetota</taxon>
        <taxon>Actinomycetes</taxon>
        <taxon>Micrococcales</taxon>
        <taxon>Bogoriellaceae</taxon>
        <taxon>Georgenia</taxon>
    </lineage>
</organism>
<dbReference type="EMBL" id="JARACI010000433">
    <property type="protein sequence ID" value="MDD9205340.1"/>
    <property type="molecule type" value="Genomic_DNA"/>
</dbReference>
<keyword evidence="5 6" id="KW-0472">Membrane</keyword>
<proteinExistence type="predicted"/>
<dbReference type="PANTHER" id="PTHR42718">
    <property type="entry name" value="MAJOR FACILITATOR SUPERFAMILY MULTIDRUG TRANSPORTER MFSC"/>
    <property type="match status" value="1"/>
</dbReference>
<accession>A0ABT5TTG3</accession>
<feature type="domain" description="Major facilitator superfamily (MFS) profile" evidence="7">
    <location>
        <begin position="1"/>
        <end position="148"/>
    </location>
</feature>
<dbReference type="Gene3D" id="1.20.1250.20">
    <property type="entry name" value="MFS general substrate transporter like domains"/>
    <property type="match status" value="1"/>
</dbReference>
<gene>
    <name evidence="8" type="ORF">PU560_02525</name>
</gene>
<dbReference type="InterPro" id="IPR020846">
    <property type="entry name" value="MFS_dom"/>
</dbReference>